<dbReference type="AlphaFoldDB" id="A0A1B6BZ53"/>
<comment type="catalytic activity">
    <reaction evidence="4">
        <text>an N-acyl-L-alpha-aminoacyl-tRNA + H2O = an N-acyl-L-amino acid + a tRNA + H(+)</text>
        <dbReference type="Rhea" id="RHEA:54448"/>
        <dbReference type="Rhea" id="RHEA-COMP:10123"/>
        <dbReference type="Rhea" id="RHEA-COMP:13883"/>
        <dbReference type="ChEBI" id="CHEBI:15377"/>
        <dbReference type="ChEBI" id="CHEBI:15378"/>
        <dbReference type="ChEBI" id="CHEBI:59874"/>
        <dbReference type="ChEBI" id="CHEBI:78442"/>
        <dbReference type="ChEBI" id="CHEBI:138191"/>
        <dbReference type="EC" id="3.1.1.29"/>
    </reaction>
</comment>
<keyword evidence="2" id="KW-0378">Hydrolase</keyword>
<dbReference type="GO" id="GO:0005829">
    <property type="term" value="C:cytosol"/>
    <property type="evidence" value="ECO:0007669"/>
    <property type="project" value="TreeGrafter"/>
</dbReference>
<comment type="similarity">
    <text evidence="3">Belongs to the PTH2 family.</text>
</comment>
<evidence type="ECO:0000313" key="7">
    <source>
        <dbReference type="EMBL" id="JAS17734.1"/>
    </source>
</evidence>
<accession>A0A1B6BZ53</accession>
<keyword evidence="5" id="KW-0472">Membrane</keyword>
<dbReference type="EC" id="3.1.1.29" evidence="1"/>
<feature type="transmembrane region" description="Helical" evidence="5">
    <location>
        <begin position="6"/>
        <end position="32"/>
    </location>
</feature>
<dbReference type="PANTHER" id="PTHR12649">
    <property type="entry name" value="PEPTIDYL-TRNA HYDROLASE 2"/>
    <property type="match status" value="1"/>
</dbReference>
<evidence type="ECO:0000256" key="4">
    <source>
        <dbReference type="ARBA" id="ARBA00048707"/>
    </source>
</evidence>
<dbReference type="PANTHER" id="PTHR12649:SF11">
    <property type="entry name" value="PEPTIDYL-TRNA HYDROLASE 2, MITOCHONDRIAL"/>
    <property type="match status" value="1"/>
</dbReference>
<keyword evidence="5" id="KW-0812">Transmembrane</keyword>
<gene>
    <name evidence="7" type="ORF">g.41885</name>
    <name evidence="8" type="ORF">g.41887</name>
    <name evidence="6" type="ORF">g.41889</name>
</gene>
<proteinExistence type="inferred from homology"/>
<dbReference type="EMBL" id="GEDC01030757">
    <property type="protein sequence ID" value="JAS06541.1"/>
    <property type="molecule type" value="Transcribed_RNA"/>
</dbReference>
<dbReference type="NCBIfam" id="TIGR00283">
    <property type="entry name" value="arch_pth2"/>
    <property type="match status" value="1"/>
</dbReference>
<evidence type="ECO:0000313" key="8">
    <source>
        <dbReference type="EMBL" id="JAS25063.1"/>
    </source>
</evidence>
<dbReference type="EMBL" id="GEDC01019564">
    <property type="protein sequence ID" value="JAS17734.1"/>
    <property type="molecule type" value="Transcribed_RNA"/>
</dbReference>
<protein>
    <recommendedName>
        <fullName evidence="1">peptidyl-tRNA hydrolase</fullName>
        <ecNumber evidence="1">3.1.1.29</ecNumber>
    </recommendedName>
</protein>
<dbReference type="GO" id="GO:0004045">
    <property type="term" value="F:peptidyl-tRNA hydrolase activity"/>
    <property type="evidence" value="ECO:0007669"/>
    <property type="project" value="UniProtKB-EC"/>
</dbReference>
<evidence type="ECO:0000256" key="5">
    <source>
        <dbReference type="SAM" id="Phobius"/>
    </source>
</evidence>
<evidence type="ECO:0000256" key="1">
    <source>
        <dbReference type="ARBA" id="ARBA00013260"/>
    </source>
</evidence>
<dbReference type="Pfam" id="PF01981">
    <property type="entry name" value="PTH2"/>
    <property type="match status" value="1"/>
</dbReference>
<keyword evidence="5" id="KW-1133">Transmembrane helix</keyword>
<evidence type="ECO:0000256" key="3">
    <source>
        <dbReference type="ARBA" id="ARBA00038050"/>
    </source>
</evidence>
<organism evidence="6">
    <name type="scientific">Clastoptera arizonana</name>
    <name type="common">Arizona spittle bug</name>
    <dbReference type="NCBI Taxonomy" id="38151"/>
    <lineage>
        <taxon>Eukaryota</taxon>
        <taxon>Metazoa</taxon>
        <taxon>Ecdysozoa</taxon>
        <taxon>Arthropoda</taxon>
        <taxon>Hexapoda</taxon>
        <taxon>Insecta</taxon>
        <taxon>Pterygota</taxon>
        <taxon>Neoptera</taxon>
        <taxon>Paraneoptera</taxon>
        <taxon>Hemiptera</taxon>
        <taxon>Auchenorrhyncha</taxon>
        <taxon>Cercopoidea</taxon>
        <taxon>Clastopteridae</taxon>
        <taxon>Clastoptera</taxon>
    </lineage>
</organism>
<evidence type="ECO:0000256" key="2">
    <source>
        <dbReference type="ARBA" id="ARBA00022801"/>
    </source>
</evidence>
<name>A0A1B6BZ53_9HEMI</name>
<reference evidence="6" key="1">
    <citation type="submission" date="2015-12" db="EMBL/GenBank/DDBJ databases">
        <title>De novo transcriptome assembly of four potential Pierce s Disease insect vectors from Arizona vineyards.</title>
        <authorList>
            <person name="Tassone E.E."/>
        </authorList>
    </citation>
    <scope>NUCLEOTIDE SEQUENCE</scope>
</reference>
<evidence type="ECO:0000313" key="6">
    <source>
        <dbReference type="EMBL" id="JAS06541.1"/>
    </source>
</evidence>
<dbReference type="InterPro" id="IPR002833">
    <property type="entry name" value="PTH2"/>
</dbReference>
<dbReference type="InterPro" id="IPR023476">
    <property type="entry name" value="Pep_tRNA_hydro_II_dom_sf"/>
</dbReference>
<sequence length="202" mass="22366">MANIVSIFTSFAVGVATAIVITNGFGGINVVATTLRQFRTHRTFRSGVRRHQNQNQFRASKLRDTSGGFRGRSRSRYCTTVKPQEPKNNLALIIRSNVNMGKGKLCAQIGHAAVSCYEKALKKEPAIINAWEKENEPKMVLRITSEKELYDLLDQAYNKDLVYCVIRDAGRTQLDEGTVTAAGIGPGDTKKIMEIVGHLKPL</sequence>
<dbReference type="CDD" id="cd02430">
    <property type="entry name" value="PTH2"/>
    <property type="match status" value="1"/>
</dbReference>
<dbReference type="EMBL" id="GEDC01012235">
    <property type="protein sequence ID" value="JAS25063.1"/>
    <property type="molecule type" value="Transcribed_RNA"/>
</dbReference>
<dbReference type="SUPFAM" id="SSF102462">
    <property type="entry name" value="Peptidyl-tRNA hydrolase II"/>
    <property type="match status" value="1"/>
</dbReference>
<dbReference type="Gene3D" id="3.40.1490.10">
    <property type="entry name" value="Bit1"/>
    <property type="match status" value="1"/>
</dbReference>
<dbReference type="FunFam" id="3.40.1490.10:FF:000001">
    <property type="entry name" value="Peptidyl-tRNA hydrolase 2"/>
    <property type="match status" value="1"/>
</dbReference>